<organism evidence="3 4">
    <name type="scientific">Dimargaris verticillata</name>
    <dbReference type="NCBI Taxonomy" id="2761393"/>
    <lineage>
        <taxon>Eukaryota</taxon>
        <taxon>Fungi</taxon>
        <taxon>Fungi incertae sedis</taxon>
        <taxon>Zoopagomycota</taxon>
        <taxon>Kickxellomycotina</taxon>
        <taxon>Dimargaritomycetes</taxon>
        <taxon>Dimargaritales</taxon>
        <taxon>Dimargaritaceae</taxon>
        <taxon>Dimargaris</taxon>
    </lineage>
</organism>
<dbReference type="OrthoDB" id="278430at2759"/>
<accession>A0A9W8E622</accession>
<dbReference type="Gene3D" id="3.30.1370.50">
    <property type="entry name" value="R3H-like domain"/>
    <property type="match status" value="1"/>
</dbReference>
<dbReference type="Proteomes" id="UP001151582">
    <property type="component" value="Unassembled WGS sequence"/>
</dbReference>
<dbReference type="PANTHER" id="PTHR15672:SF8">
    <property type="entry name" value="PROTEIN ENCORE"/>
    <property type="match status" value="1"/>
</dbReference>
<feature type="domain" description="SUZ" evidence="2">
    <location>
        <begin position="64"/>
        <end position="175"/>
    </location>
</feature>
<dbReference type="InterPro" id="IPR051937">
    <property type="entry name" value="R3H_domain_containing"/>
</dbReference>
<gene>
    <name evidence="3" type="ORF">H4R34_006136</name>
</gene>
<evidence type="ECO:0000259" key="2">
    <source>
        <dbReference type="PROSITE" id="PS51673"/>
    </source>
</evidence>
<evidence type="ECO:0000256" key="1">
    <source>
        <dbReference type="SAM" id="MobiDB-lite"/>
    </source>
</evidence>
<proteinExistence type="predicted"/>
<sequence>MNPYQRRLVHQVADYFGLIHVTESVRTGPPTPAPNVFVPPGASPTSTPATTATCVVVSKTDCTMVPPLRLVDLVEEEEPPKQTFKIMKRVPRSQSATTAHTQTDESVPSHLAVNSSPELGETASPTLLNAANSLATDSMSATEKTATGKLRRFMSLEEREAAYERARAKIFADQPSSNNSDEETKVSPKSHSAPLQTEKPHGSDHRSRPNNKGH</sequence>
<name>A0A9W8E622_9FUNG</name>
<dbReference type="GO" id="GO:0003676">
    <property type="term" value="F:nucleic acid binding"/>
    <property type="evidence" value="ECO:0007669"/>
    <property type="project" value="InterPro"/>
</dbReference>
<dbReference type="PANTHER" id="PTHR15672">
    <property type="entry name" value="CAMP-REGULATED PHOSPHOPROTEIN 21 RELATED R3H DOMAIN CONTAINING PROTEIN"/>
    <property type="match status" value="1"/>
</dbReference>
<dbReference type="Pfam" id="PF12752">
    <property type="entry name" value="SUZ"/>
    <property type="match status" value="1"/>
</dbReference>
<dbReference type="InterPro" id="IPR036867">
    <property type="entry name" value="R3H_dom_sf"/>
</dbReference>
<keyword evidence="4" id="KW-1185">Reference proteome</keyword>
<feature type="region of interest" description="Disordered" evidence="1">
    <location>
        <begin position="167"/>
        <end position="214"/>
    </location>
</feature>
<evidence type="ECO:0000313" key="4">
    <source>
        <dbReference type="Proteomes" id="UP001151582"/>
    </source>
</evidence>
<feature type="compositionally biased region" description="Polar residues" evidence="1">
    <location>
        <begin position="92"/>
        <end position="123"/>
    </location>
</feature>
<dbReference type="EMBL" id="JANBQB010001891">
    <property type="protein sequence ID" value="KAJ1969750.1"/>
    <property type="molecule type" value="Genomic_DNA"/>
</dbReference>
<feature type="non-terminal residue" evidence="3">
    <location>
        <position position="214"/>
    </location>
</feature>
<evidence type="ECO:0000313" key="3">
    <source>
        <dbReference type="EMBL" id="KAJ1969750.1"/>
    </source>
</evidence>
<dbReference type="PROSITE" id="PS51673">
    <property type="entry name" value="SUZ"/>
    <property type="match status" value="1"/>
</dbReference>
<dbReference type="CDD" id="cd02325">
    <property type="entry name" value="R3H"/>
    <property type="match status" value="1"/>
</dbReference>
<dbReference type="InterPro" id="IPR024771">
    <property type="entry name" value="SUZ"/>
</dbReference>
<feature type="region of interest" description="Disordered" evidence="1">
    <location>
        <begin position="89"/>
        <end position="123"/>
    </location>
</feature>
<dbReference type="SUPFAM" id="SSF82708">
    <property type="entry name" value="R3H domain"/>
    <property type="match status" value="1"/>
</dbReference>
<protein>
    <recommendedName>
        <fullName evidence="2">SUZ domain-containing protein</fullName>
    </recommendedName>
</protein>
<comment type="caution">
    <text evidence="3">The sequence shown here is derived from an EMBL/GenBank/DDBJ whole genome shotgun (WGS) entry which is preliminary data.</text>
</comment>
<reference evidence="3" key="1">
    <citation type="submission" date="2022-07" db="EMBL/GenBank/DDBJ databases">
        <title>Phylogenomic reconstructions and comparative analyses of Kickxellomycotina fungi.</title>
        <authorList>
            <person name="Reynolds N.K."/>
            <person name="Stajich J.E."/>
            <person name="Barry K."/>
            <person name="Grigoriev I.V."/>
            <person name="Crous P."/>
            <person name="Smith M.E."/>
        </authorList>
    </citation>
    <scope>NUCLEOTIDE SEQUENCE</scope>
    <source>
        <strain evidence="3">RSA 567</strain>
    </source>
</reference>
<feature type="compositionally biased region" description="Basic and acidic residues" evidence="1">
    <location>
        <begin position="198"/>
        <end position="207"/>
    </location>
</feature>
<dbReference type="AlphaFoldDB" id="A0A9W8E622"/>